<protein>
    <submittedName>
        <fullName evidence="1">Uncharacterized protein</fullName>
    </submittedName>
</protein>
<proteinExistence type="predicted"/>
<reference evidence="1 2" key="1">
    <citation type="submission" date="2013-09" db="EMBL/GenBank/DDBJ databases">
        <title>Corchorus capsularis genome sequencing.</title>
        <authorList>
            <person name="Alam M."/>
            <person name="Haque M.S."/>
            <person name="Islam M.S."/>
            <person name="Emdad E.M."/>
            <person name="Islam M.M."/>
            <person name="Ahmed B."/>
            <person name="Halim A."/>
            <person name="Hossen Q.M.M."/>
            <person name="Hossain M.Z."/>
            <person name="Ahmed R."/>
            <person name="Khan M.M."/>
            <person name="Islam R."/>
            <person name="Rashid M.M."/>
            <person name="Khan S.A."/>
            <person name="Rahman M.S."/>
            <person name="Alam M."/>
        </authorList>
    </citation>
    <scope>NUCLEOTIDE SEQUENCE [LARGE SCALE GENOMIC DNA]</scope>
    <source>
        <strain evidence="2">cv. CVL-1</strain>
        <tissue evidence="1">Whole seedling</tissue>
    </source>
</reference>
<accession>A0A1R3HWQ7</accession>
<comment type="caution">
    <text evidence="1">The sequence shown here is derived from an EMBL/GenBank/DDBJ whole genome shotgun (WGS) entry which is preliminary data.</text>
</comment>
<sequence>RLATTQEAADSLANSVANLLIGF</sequence>
<organism evidence="1 2">
    <name type="scientific">Corchorus capsularis</name>
    <name type="common">Jute</name>
    <dbReference type="NCBI Taxonomy" id="210143"/>
    <lineage>
        <taxon>Eukaryota</taxon>
        <taxon>Viridiplantae</taxon>
        <taxon>Streptophyta</taxon>
        <taxon>Embryophyta</taxon>
        <taxon>Tracheophyta</taxon>
        <taxon>Spermatophyta</taxon>
        <taxon>Magnoliopsida</taxon>
        <taxon>eudicotyledons</taxon>
        <taxon>Gunneridae</taxon>
        <taxon>Pentapetalae</taxon>
        <taxon>rosids</taxon>
        <taxon>malvids</taxon>
        <taxon>Malvales</taxon>
        <taxon>Malvaceae</taxon>
        <taxon>Grewioideae</taxon>
        <taxon>Apeibeae</taxon>
        <taxon>Corchorus</taxon>
    </lineage>
</organism>
<dbReference type="AlphaFoldDB" id="A0A1R3HWQ7"/>
<keyword evidence="2" id="KW-1185">Reference proteome</keyword>
<dbReference type="EMBL" id="AWWV01011063">
    <property type="protein sequence ID" value="OMO74797.1"/>
    <property type="molecule type" value="Genomic_DNA"/>
</dbReference>
<feature type="non-terminal residue" evidence="1">
    <location>
        <position position="1"/>
    </location>
</feature>
<dbReference type="Proteomes" id="UP000188268">
    <property type="component" value="Unassembled WGS sequence"/>
</dbReference>
<name>A0A1R3HWQ7_COCAP</name>
<evidence type="ECO:0000313" key="2">
    <source>
        <dbReference type="Proteomes" id="UP000188268"/>
    </source>
</evidence>
<evidence type="ECO:0000313" key="1">
    <source>
        <dbReference type="EMBL" id="OMO74797.1"/>
    </source>
</evidence>
<dbReference type="Gramene" id="OMO74797">
    <property type="protein sequence ID" value="OMO74797"/>
    <property type="gene ID" value="CCACVL1_16462"/>
</dbReference>
<gene>
    <name evidence="1" type="ORF">CCACVL1_16462</name>
</gene>